<organism evidence="5 6">
    <name type="scientific">Verruconis gallopava</name>
    <dbReference type="NCBI Taxonomy" id="253628"/>
    <lineage>
        <taxon>Eukaryota</taxon>
        <taxon>Fungi</taxon>
        <taxon>Dikarya</taxon>
        <taxon>Ascomycota</taxon>
        <taxon>Pezizomycotina</taxon>
        <taxon>Dothideomycetes</taxon>
        <taxon>Pleosporomycetidae</taxon>
        <taxon>Venturiales</taxon>
        <taxon>Sympoventuriaceae</taxon>
        <taxon>Verruconis</taxon>
    </lineage>
</organism>
<reference evidence="5 6" key="1">
    <citation type="submission" date="2015-01" db="EMBL/GenBank/DDBJ databases">
        <title>The Genome Sequence of Ochroconis gallopava CBS43764.</title>
        <authorList>
            <consortium name="The Broad Institute Genomics Platform"/>
            <person name="Cuomo C."/>
            <person name="de Hoog S."/>
            <person name="Gorbushina A."/>
            <person name="Stielow B."/>
            <person name="Teixiera M."/>
            <person name="Abouelleil A."/>
            <person name="Chapman S.B."/>
            <person name="Priest M."/>
            <person name="Young S.K."/>
            <person name="Wortman J."/>
            <person name="Nusbaum C."/>
            <person name="Birren B."/>
        </authorList>
    </citation>
    <scope>NUCLEOTIDE SEQUENCE [LARGE SCALE GENOMIC DNA]</scope>
    <source>
        <strain evidence="5 6">CBS 43764</strain>
    </source>
</reference>
<accession>A0A0D1ZZW4</accession>
<evidence type="ECO:0008006" key="7">
    <source>
        <dbReference type="Google" id="ProtNLM"/>
    </source>
</evidence>
<dbReference type="GeneID" id="27316720"/>
<dbReference type="Gene3D" id="3.90.550.10">
    <property type="entry name" value="Spore Coat Polysaccharide Biosynthesis Protein SpsA, Chain A"/>
    <property type="match status" value="1"/>
</dbReference>
<evidence type="ECO:0000256" key="1">
    <source>
        <dbReference type="ARBA" id="ARBA00005664"/>
    </source>
</evidence>
<evidence type="ECO:0000256" key="2">
    <source>
        <dbReference type="ARBA" id="ARBA00022676"/>
    </source>
</evidence>
<dbReference type="PANTHER" id="PTHR31306:SF8">
    <property type="entry name" value="GLYCOSYLTRANSFERASE FAMILY 34 PROTEIN"/>
    <property type="match status" value="1"/>
</dbReference>
<dbReference type="Proteomes" id="UP000053259">
    <property type="component" value="Unassembled WGS sequence"/>
</dbReference>
<dbReference type="AlphaFoldDB" id="A0A0D1ZZW4"/>
<keyword evidence="3" id="KW-0808">Transferase</keyword>
<protein>
    <recommendedName>
        <fullName evidence="7">Nucleotide-diphospho-sugar transferase domain-containing protein</fullName>
    </recommendedName>
</protein>
<feature type="coiled-coil region" evidence="4">
    <location>
        <begin position="372"/>
        <end position="416"/>
    </location>
</feature>
<dbReference type="InParanoid" id="A0A0D1ZZW4"/>
<dbReference type="SUPFAM" id="SSF53448">
    <property type="entry name" value="Nucleotide-diphospho-sugar transferases"/>
    <property type="match status" value="1"/>
</dbReference>
<evidence type="ECO:0000313" key="5">
    <source>
        <dbReference type="EMBL" id="KIV99569.1"/>
    </source>
</evidence>
<keyword evidence="6" id="KW-1185">Reference proteome</keyword>
<sequence length="430" mass="50417">MVDVEKMAFLDEYRRGERQSIRARVESVTRQHRPFVVFLLFASFVLMCMHIPNGSRAVQQAPEPVAPAPVMDPAYNKTMAPGNGTLQILPDEAQITRTPRFAKIAVASGFEDILYERALDTHVQHAKKHGYPMYMARENAADGMFNKIAYIMDVLLNELYKPAEERVEWLFYFDADSIIMNQEVPLEIFEPPSDFNHINWMAGKDYNGLNAGVFLLRVNTWSLNLLTRVMTYKHYHPDEEYVFEEQTILARLTENDDEFKDQSIYVPKAWFNAYFYSLQEVKPGLLLSHFPHPDYKWHIYEWLRVLESDKDVNYKPVYNIPVQQTTYPKEIKEFWNAKRRADKVLKGFERNVQRGADPIQFGLQHDETRSLAERFRDKFDELKKAADQKTDEYEYLERLTNEAEEINAQLIQNLMAYFETHDNPPPVAGF</sequence>
<comment type="similarity">
    <text evidence="1">Belongs to the glycosyltransferase 34 family.</text>
</comment>
<dbReference type="GO" id="GO:0016757">
    <property type="term" value="F:glycosyltransferase activity"/>
    <property type="evidence" value="ECO:0007669"/>
    <property type="project" value="UniProtKB-KW"/>
</dbReference>
<dbReference type="InterPro" id="IPR008630">
    <property type="entry name" value="Glyco_trans_34"/>
</dbReference>
<dbReference type="Pfam" id="PF05637">
    <property type="entry name" value="Glyco_transf_34"/>
    <property type="match status" value="1"/>
</dbReference>
<dbReference type="VEuPathDB" id="FungiDB:PV09_08747"/>
<dbReference type="STRING" id="253628.A0A0D1ZZW4"/>
<keyword evidence="2" id="KW-0328">Glycosyltransferase</keyword>
<dbReference type="GO" id="GO:0006487">
    <property type="term" value="P:protein N-linked glycosylation"/>
    <property type="evidence" value="ECO:0007669"/>
    <property type="project" value="TreeGrafter"/>
</dbReference>
<proteinExistence type="inferred from homology"/>
<evidence type="ECO:0000313" key="6">
    <source>
        <dbReference type="Proteomes" id="UP000053259"/>
    </source>
</evidence>
<dbReference type="GO" id="GO:0000139">
    <property type="term" value="C:Golgi membrane"/>
    <property type="evidence" value="ECO:0007669"/>
    <property type="project" value="TreeGrafter"/>
</dbReference>
<evidence type="ECO:0000256" key="4">
    <source>
        <dbReference type="SAM" id="Coils"/>
    </source>
</evidence>
<dbReference type="PANTHER" id="PTHR31306">
    <property type="entry name" value="ALPHA-1,6-MANNOSYLTRANSFERASE MNN11-RELATED"/>
    <property type="match status" value="1"/>
</dbReference>
<name>A0A0D1ZZW4_9PEZI</name>
<keyword evidence="4" id="KW-0175">Coiled coil</keyword>
<dbReference type="RefSeq" id="XP_016209439.1">
    <property type="nucleotide sequence ID" value="XM_016362699.1"/>
</dbReference>
<dbReference type="InterPro" id="IPR029044">
    <property type="entry name" value="Nucleotide-diphossugar_trans"/>
</dbReference>
<gene>
    <name evidence="5" type="ORF">PV09_08747</name>
</gene>
<dbReference type="EMBL" id="KN847575">
    <property type="protein sequence ID" value="KIV99569.1"/>
    <property type="molecule type" value="Genomic_DNA"/>
</dbReference>
<dbReference type="OrthoDB" id="407658at2759"/>
<dbReference type="HOGENOM" id="CLU_039079_1_0_1"/>
<evidence type="ECO:0000256" key="3">
    <source>
        <dbReference type="ARBA" id="ARBA00022679"/>
    </source>
</evidence>